<evidence type="ECO:0000313" key="1">
    <source>
        <dbReference type="EMBL" id="GIZ00601.1"/>
    </source>
</evidence>
<protein>
    <submittedName>
        <fullName evidence="1">Uncharacterized protein</fullName>
    </submittedName>
</protein>
<dbReference type="Proteomes" id="UP001054945">
    <property type="component" value="Unassembled WGS sequence"/>
</dbReference>
<accession>A0AAV4XZL6</accession>
<reference evidence="1 2" key="1">
    <citation type="submission" date="2021-06" db="EMBL/GenBank/DDBJ databases">
        <title>Caerostris extrusa draft genome.</title>
        <authorList>
            <person name="Kono N."/>
            <person name="Arakawa K."/>
        </authorList>
    </citation>
    <scope>NUCLEOTIDE SEQUENCE [LARGE SCALE GENOMIC DNA]</scope>
</reference>
<proteinExistence type="predicted"/>
<organism evidence="1 2">
    <name type="scientific">Caerostris extrusa</name>
    <name type="common">Bark spider</name>
    <name type="synonym">Caerostris bankana</name>
    <dbReference type="NCBI Taxonomy" id="172846"/>
    <lineage>
        <taxon>Eukaryota</taxon>
        <taxon>Metazoa</taxon>
        <taxon>Ecdysozoa</taxon>
        <taxon>Arthropoda</taxon>
        <taxon>Chelicerata</taxon>
        <taxon>Arachnida</taxon>
        <taxon>Araneae</taxon>
        <taxon>Araneomorphae</taxon>
        <taxon>Entelegynae</taxon>
        <taxon>Araneoidea</taxon>
        <taxon>Araneidae</taxon>
        <taxon>Caerostris</taxon>
    </lineage>
</organism>
<sequence>MLQKVLKEEQYEYKIFPQNMSGDHINRKKSFVYSEARKAMKNTLLNREKWFGINFMHSGTTGLDYVVPLGAINSAKKLAIVAS</sequence>
<comment type="caution">
    <text evidence="1">The sequence shown here is derived from an EMBL/GenBank/DDBJ whole genome shotgun (WGS) entry which is preliminary data.</text>
</comment>
<keyword evidence="2" id="KW-1185">Reference proteome</keyword>
<dbReference type="EMBL" id="BPLR01018566">
    <property type="protein sequence ID" value="GIZ00601.1"/>
    <property type="molecule type" value="Genomic_DNA"/>
</dbReference>
<gene>
    <name evidence="1" type="ORF">CEXT_735851</name>
</gene>
<evidence type="ECO:0000313" key="2">
    <source>
        <dbReference type="Proteomes" id="UP001054945"/>
    </source>
</evidence>
<dbReference type="AlphaFoldDB" id="A0AAV4XZL6"/>
<name>A0AAV4XZL6_CAEEX</name>